<comment type="caution">
    <text evidence="4">The sequence shown here is derived from an EMBL/GenBank/DDBJ whole genome shotgun (WGS) entry which is preliminary data.</text>
</comment>
<dbReference type="InterPro" id="IPR050570">
    <property type="entry name" value="Cell_wall_metabolism_enzyme"/>
</dbReference>
<dbReference type="Pfam" id="PF01551">
    <property type="entry name" value="Peptidase_M23"/>
    <property type="match status" value="1"/>
</dbReference>
<evidence type="ECO:0000313" key="5">
    <source>
        <dbReference type="Proteomes" id="UP000307943"/>
    </source>
</evidence>
<dbReference type="GO" id="GO:0004222">
    <property type="term" value="F:metalloendopeptidase activity"/>
    <property type="evidence" value="ECO:0007669"/>
    <property type="project" value="TreeGrafter"/>
</dbReference>
<dbReference type="PANTHER" id="PTHR21666">
    <property type="entry name" value="PEPTIDASE-RELATED"/>
    <property type="match status" value="1"/>
</dbReference>
<dbReference type="Gene3D" id="2.70.70.10">
    <property type="entry name" value="Glucose Permease (Domain IIA)"/>
    <property type="match status" value="1"/>
</dbReference>
<evidence type="ECO:0000259" key="3">
    <source>
        <dbReference type="Pfam" id="PF01551"/>
    </source>
</evidence>
<dbReference type="Gene3D" id="1.20.58.340">
    <property type="entry name" value="Magnesium transport protein CorA, transmembrane region"/>
    <property type="match status" value="1"/>
</dbReference>
<feature type="compositionally biased region" description="Low complexity" evidence="1">
    <location>
        <begin position="129"/>
        <end position="142"/>
    </location>
</feature>
<dbReference type="FunFam" id="2.70.70.10:FF:000006">
    <property type="entry name" value="M23 family peptidase"/>
    <property type="match status" value="1"/>
</dbReference>
<dbReference type="SUPFAM" id="SSF51261">
    <property type="entry name" value="Duplicated hybrid motif"/>
    <property type="match status" value="1"/>
</dbReference>
<proteinExistence type="predicted"/>
<dbReference type="EMBL" id="VDCQ01000028">
    <property type="protein sequence ID" value="TNJ64526.1"/>
    <property type="molecule type" value="Genomic_DNA"/>
</dbReference>
<organism evidence="4 5">
    <name type="scientific">Paenibacillus hemerocallicola</name>
    <dbReference type="NCBI Taxonomy" id="1172614"/>
    <lineage>
        <taxon>Bacteria</taxon>
        <taxon>Bacillati</taxon>
        <taxon>Bacillota</taxon>
        <taxon>Bacilli</taxon>
        <taxon>Bacillales</taxon>
        <taxon>Paenibacillaceae</taxon>
        <taxon>Paenibacillus</taxon>
    </lineage>
</organism>
<protein>
    <recommendedName>
        <fullName evidence="3">M23ase beta-sheet core domain-containing protein</fullName>
    </recommendedName>
</protein>
<dbReference type="PANTHER" id="PTHR21666:SF270">
    <property type="entry name" value="MUREIN HYDROLASE ACTIVATOR ENVC"/>
    <property type="match status" value="1"/>
</dbReference>
<evidence type="ECO:0000256" key="1">
    <source>
        <dbReference type="SAM" id="MobiDB-lite"/>
    </source>
</evidence>
<keyword evidence="2" id="KW-0812">Transmembrane</keyword>
<sequence>MRFKWLKKRFTFMVIPDANSHVVRFRLSGWALSLMTLSVVLLASLAVTFYIIQSRSLGTNQLLENKLVGVTEQFEQTVTEKNTTIEQLQNDLVRLSQQADQVKDKIEELKKLESEMKSLTGMNGDKPVSISSASPGSSSSSHMGGGYTPATDSDIRGLIEDTEHHFDDLDKEIDGLFGTLSETKKQVEEMQQLLAITPNIWPVDSRNVSSGFGVRIDPFNYSPSFHNGIDIAGRTNDPVFVTADGTVTATGYDKSEGNHIVVDHGNGLHTHYMHLNEILVKKGDKVKKGEQIGKVGSTGRSTGPHLHYGVLKNGAVIDPRPYLKASRKDEP</sequence>
<evidence type="ECO:0000313" key="4">
    <source>
        <dbReference type="EMBL" id="TNJ64526.1"/>
    </source>
</evidence>
<keyword evidence="2" id="KW-0472">Membrane</keyword>
<feature type="region of interest" description="Disordered" evidence="1">
    <location>
        <begin position="118"/>
        <end position="151"/>
    </location>
</feature>
<feature type="domain" description="M23ase beta-sheet core" evidence="3">
    <location>
        <begin position="225"/>
        <end position="319"/>
    </location>
</feature>
<gene>
    <name evidence="4" type="ORF">FE784_19800</name>
</gene>
<dbReference type="InterPro" id="IPR016047">
    <property type="entry name" value="M23ase_b-sheet_dom"/>
</dbReference>
<dbReference type="InterPro" id="IPR011055">
    <property type="entry name" value="Dup_hybrid_motif"/>
</dbReference>
<accession>A0A5C4T6R9</accession>
<reference evidence="4 5" key="1">
    <citation type="submission" date="2019-05" db="EMBL/GenBank/DDBJ databases">
        <title>We sequenced the genome of Paenibacillus hemerocallicola KCTC 33185 for further insight into its adaptation and study the phylogeny of Paenibacillus.</title>
        <authorList>
            <person name="Narsing Rao M.P."/>
        </authorList>
    </citation>
    <scope>NUCLEOTIDE SEQUENCE [LARGE SCALE GENOMIC DNA]</scope>
    <source>
        <strain evidence="4 5">KCTC 33185</strain>
    </source>
</reference>
<evidence type="ECO:0000256" key="2">
    <source>
        <dbReference type="SAM" id="Phobius"/>
    </source>
</evidence>
<name>A0A5C4T6R9_9BACL</name>
<dbReference type="CDD" id="cd12797">
    <property type="entry name" value="M23_peptidase"/>
    <property type="match status" value="1"/>
</dbReference>
<keyword evidence="5" id="KW-1185">Reference proteome</keyword>
<keyword evidence="2" id="KW-1133">Transmembrane helix</keyword>
<dbReference type="OrthoDB" id="9805799at2"/>
<dbReference type="RefSeq" id="WP_139603963.1">
    <property type="nucleotide sequence ID" value="NZ_VDCQ01000028.1"/>
</dbReference>
<dbReference type="AlphaFoldDB" id="A0A5C4T6R9"/>
<dbReference type="Proteomes" id="UP000307943">
    <property type="component" value="Unassembled WGS sequence"/>
</dbReference>
<feature type="transmembrane region" description="Helical" evidence="2">
    <location>
        <begin position="30"/>
        <end position="52"/>
    </location>
</feature>